<evidence type="ECO:0000256" key="5">
    <source>
        <dbReference type="ARBA" id="ARBA00022602"/>
    </source>
</evidence>
<dbReference type="EC" id="2.5.1.58" evidence="2 13"/>
<evidence type="ECO:0000256" key="4">
    <source>
        <dbReference type="ARBA" id="ARBA00022553"/>
    </source>
</evidence>
<evidence type="ECO:0000259" key="14">
    <source>
        <dbReference type="Pfam" id="PF00432"/>
    </source>
</evidence>
<dbReference type="Gene3D" id="1.50.10.20">
    <property type="match status" value="1"/>
</dbReference>
<dbReference type="GO" id="GO:0005965">
    <property type="term" value="C:protein farnesyltransferase complex"/>
    <property type="evidence" value="ECO:0007669"/>
    <property type="project" value="UniProtKB-UniRule"/>
</dbReference>
<keyword evidence="8" id="KW-0677">Repeat</keyword>
<evidence type="ECO:0000256" key="12">
    <source>
        <dbReference type="ARBA" id="ARBA00064192"/>
    </source>
</evidence>
<keyword evidence="4" id="KW-0597">Phosphoprotein</keyword>
<name>A0A9P6QN18_9FUNG</name>
<keyword evidence="5 13" id="KW-0637">Prenyltransferase</keyword>
<comment type="catalytic activity">
    <reaction evidence="13">
        <text>L-cysteinyl-[protein] + (2E,6E)-farnesyl diphosphate = S-(2E,6E)-farnesyl-L-cysteinyl-[protein] + diphosphate</text>
        <dbReference type="Rhea" id="RHEA:13345"/>
        <dbReference type="Rhea" id="RHEA-COMP:10131"/>
        <dbReference type="Rhea" id="RHEA-COMP:11535"/>
        <dbReference type="ChEBI" id="CHEBI:29950"/>
        <dbReference type="ChEBI" id="CHEBI:33019"/>
        <dbReference type="ChEBI" id="CHEBI:86019"/>
        <dbReference type="ChEBI" id="CHEBI:175763"/>
    </reaction>
</comment>
<comment type="cofactor">
    <cofactor evidence="13">
        <name>Zn(2+)</name>
        <dbReference type="ChEBI" id="CHEBI:29105"/>
    </cofactor>
    <text evidence="13">Binds 1 zinc ion per subunit.</text>
</comment>
<evidence type="ECO:0000256" key="2">
    <source>
        <dbReference type="ARBA" id="ARBA00012702"/>
    </source>
</evidence>
<keyword evidence="7 13" id="KW-0479">Metal-binding</keyword>
<comment type="subunit">
    <text evidence="12">Heterodimer of FNTA and FNTB.</text>
</comment>
<dbReference type="InterPro" id="IPR026872">
    <property type="entry name" value="FTB"/>
</dbReference>
<reference evidence="15" key="1">
    <citation type="journal article" date="2020" name="Fungal Divers.">
        <title>Resolving the Mortierellaceae phylogeny through synthesis of multi-gene phylogenetics and phylogenomics.</title>
        <authorList>
            <person name="Vandepol N."/>
            <person name="Liber J."/>
            <person name="Desiro A."/>
            <person name="Na H."/>
            <person name="Kennedy M."/>
            <person name="Barry K."/>
            <person name="Grigoriev I.V."/>
            <person name="Miller A.N."/>
            <person name="O'Donnell K."/>
            <person name="Stajich J.E."/>
            <person name="Bonito G."/>
        </authorList>
    </citation>
    <scope>NUCLEOTIDE SEQUENCE</scope>
    <source>
        <strain evidence="15">BC1065</strain>
    </source>
</reference>
<evidence type="ECO:0000256" key="13">
    <source>
        <dbReference type="RuleBase" id="RU365056"/>
    </source>
</evidence>
<evidence type="ECO:0000256" key="3">
    <source>
        <dbReference type="ARBA" id="ARBA00015798"/>
    </source>
</evidence>
<proteinExistence type="inferred from homology"/>
<organism evidence="15 16">
    <name type="scientific">Actinomortierella ambigua</name>
    <dbReference type="NCBI Taxonomy" id="1343610"/>
    <lineage>
        <taxon>Eukaryota</taxon>
        <taxon>Fungi</taxon>
        <taxon>Fungi incertae sedis</taxon>
        <taxon>Mucoromycota</taxon>
        <taxon>Mortierellomycotina</taxon>
        <taxon>Mortierellomycetes</taxon>
        <taxon>Mortierellales</taxon>
        <taxon>Mortierellaceae</taxon>
        <taxon>Actinomortierella</taxon>
    </lineage>
</organism>
<dbReference type="AlphaFoldDB" id="A0A9P6QN18"/>
<dbReference type="FunFam" id="1.50.10.20:FF:000007">
    <property type="entry name" value="Protein farnesyltransferase subunit beta"/>
    <property type="match status" value="1"/>
</dbReference>
<dbReference type="GO" id="GO:0006629">
    <property type="term" value="P:lipid metabolic process"/>
    <property type="evidence" value="ECO:0007669"/>
    <property type="project" value="UniProtKB-KW"/>
</dbReference>
<evidence type="ECO:0000256" key="1">
    <source>
        <dbReference type="ARBA" id="ARBA00010497"/>
    </source>
</evidence>
<dbReference type="Pfam" id="PF00432">
    <property type="entry name" value="Prenyltrans"/>
    <property type="match status" value="1"/>
</dbReference>
<protein>
    <recommendedName>
        <fullName evidence="3 13">Protein farnesyltransferase subunit beta</fullName>
        <shortName evidence="13">FTase-beta</shortName>
        <ecNumber evidence="2 13">2.5.1.58</ecNumber>
    </recommendedName>
</protein>
<comment type="function">
    <text evidence="11">Essential subunit of the farnesyltransferase complex. Catalyzes the transfer of a farnesyl moiety from farnesyl diphosphate to a cysteine at the fourth position from the C-terminus of several proteins having the C-terminal sequence Cys-aliphatic-aliphatic-X.</text>
</comment>
<evidence type="ECO:0000313" key="15">
    <source>
        <dbReference type="EMBL" id="KAG0269516.1"/>
    </source>
</evidence>
<sequence length="438" mass="48394">MGVIDREEDLLAYGSKDDGMPTDSSIVQQDTEESIRRVFFPYTKESPMPKPLASVELRKMKHIKYSLGGFDGLPGGWVALDASKPWLCYWILHSLDLLGYKIPTELAQRTISTLRHMQHPNGGFSGGPGQNAHIAPTYAAVNALAIIGTQEAYDLIDREKLLQFLLRIKQPDGSFIMMDGGEIDVRGSYCALAAATLTNILTSELAEGAAEFIGRCQTYEGGIGGYPGVEAHGGYAFCGLAALDLLGRTDALDVPRFVKWSASRQMSLEGGFQGRTNKLVDGCYSWWMGGVFPIVGRMLETLNPGQPSDPLEFVFDRDALQEYLLIACQGKSGGLRDKPSKSVDYYHTCYCLSGLSMAQHQMSFRHDLKELAPGTLSQLLWQEHVEGMRVVGPPTNVIEATHPVLNIRMDKVHKAFKYFYGDAAKKVLEELEIEIIRS</sequence>
<evidence type="ECO:0000256" key="9">
    <source>
        <dbReference type="ARBA" id="ARBA00022833"/>
    </source>
</evidence>
<keyword evidence="16" id="KW-1185">Reference proteome</keyword>
<comment type="caution">
    <text evidence="15">The sequence shown here is derived from an EMBL/GenBank/DDBJ whole genome shotgun (WGS) entry which is preliminary data.</text>
</comment>
<dbReference type="GO" id="GO:0097354">
    <property type="term" value="P:prenylation"/>
    <property type="evidence" value="ECO:0007669"/>
    <property type="project" value="UniProtKB-UniRule"/>
</dbReference>
<dbReference type="EMBL" id="JAAAJB010000023">
    <property type="protein sequence ID" value="KAG0269516.1"/>
    <property type="molecule type" value="Genomic_DNA"/>
</dbReference>
<comment type="similarity">
    <text evidence="1 13">Belongs to the protein prenyltransferase subunit beta family.</text>
</comment>
<evidence type="ECO:0000256" key="6">
    <source>
        <dbReference type="ARBA" id="ARBA00022679"/>
    </source>
</evidence>
<dbReference type="InterPro" id="IPR045089">
    <property type="entry name" value="PGGT1B-like"/>
</dbReference>
<dbReference type="GO" id="GO:0004660">
    <property type="term" value="F:protein farnesyltransferase activity"/>
    <property type="evidence" value="ECO:0007669"/>
    <property type="project" value="UniProtKB-UniRule"/>
</dbReference>
<evidence type="ECO:0000313" key="16">
    <source>
        <dbReference type="Proteomes" id="UP000807716"/>
    </source>
</evidence>
<dbReference type="OrthoDB" id="10261146at2759"/>
<dbReference type="SUPFAM" id="SSF48239">
    <property type="entry name" value="Terpenoid cyclases/Protein prenyltransferases"/>
    <property type="match status" value="1"/>
</dbReference>
<dbReference type="Proteomes" id="UP000807716">
    <property type="component" value="Unassembled WGS sequence"/>
</dbReference>
<gene>
    <name evidence="15" type="ORF">DFQ27_003204</name>
</gene>
<evidence type="ECO:0000256" key="11">
    <source>
        <dbReference type="ARBA" id="ARBA00055850"/>
    </source>
</evidence>
<dbReference type="InterPro" id="IPR008930">
    <property type="entry name" value="Terpenoid_cyclase/PrenylTrfase"/>
</dbReference>
<comment type="function">
    <text evidence="13">Catalyzes the transfer of a farnesyl moiety from farnesyl diphosphate to a cysteine at the fourth position from the C-terminus of several proteins. The beta subunit is responsible for peptide-binding.</text>
</comment>
<accession>A0A9P6QN18</accession>
<dbReference type="GO" id="GO:0008270">
    <property type="term" value="F:zinc ion binding"/>
    <property type="evidence" value="ECO:0007669"/>
    <property type="project" value="UniProtKB-UniRule"/>
</dbReference>
<evidence type="ECO:0000256" key="7">
    <source>
        <dbReference type="ARBA" id="ARBA00022723"/>
    </source>
</evidence>
<comment type="subunit">
    <text evidence="13">Heterodimer of an alpha and a beta subunit.</text>
</comment>
<keyword evidence="10" id="KW-0443">Lipid metabolism</keyword>
<dbReference type="PANTHER" id="PTHR11774">
    <property type="entry name" value="GERANYLGERANYL TRANSFERASE TYPE BETA SUBUNIT"/>
    <property type="match status" value="1"/>
</dbReference>
<keyword evidence="9 13" id="KW-0862">Zinc</keyword>
<keyword evidence="6 13" id="KW-0808">Transferase</keyword>
<dbReference type="InterPro" id="IPR001330">
    <property type="entry name" value="Prenyltrans"/>
</dbReference>
<feature type="domain" description="Prenyltransferase alpha-alpha toroid" evidence="14">
    <location>
        <begin position="57"/>
        <end position="407"/>
    </location>
</feature>
<evidence type="ECO:0000256" key="8">
    <source>
        <dbReference type="ARBA" id="ARBA00022737"/>
    </source>
</evidence>
<evidence type="ECO:0000256" key="10">
    <source>
        <dbReference type="ARBA" id="ARBA00023098"/>
    </source>
</evidence>
<dbReference type="PANTHER" id="PTHR11774:SF6">
    <property type="entry name" value="PROTEIN FARNESYLTRANSFERASE SUBUNIT BETA"/>
    <property type="match status" value="1"/>
</dbReference>
<dbReference type="CDD" id="cd02893">
    <property type="entry name" value="FTase"/>
    <property type="match status" value="1"/>
</dbReference>